<evidence type="ECO:0000256" key="4">
    <source>
        <dbReference type="ARBA" id="ARBA00022692"/>
    </source>
</evidence>
<organism evidence="11 12">
    <name type="scientific">Halonatronomonas betaini</name>
    <dbReference type="NCBI Taxonomy" id="2778430"/>
    <lineage>
        <taxon>Bacteria</taxon>
        <taxon>Bacillati</taxon>
        <taxon>Bacillota</taxon>
        <taxon>Clostridia</taxon>
        <taxon>Halanaerobiales</taxon>
        <taxon>Halarsenatibacteraceae</taxon>
        <taxon>Halonatronomonas</taxon>
    </lineage>
</organism>
<proteinExistence type="inferred from homology"/>
<dbReference type="Pfam" id="PF02660">
    <property type="entry name" value="G3P_acyltransf"/>
    <property type="match status" value="1"/>
</dbReference>
<evidence type="ECO:0000256" key="3">
    <source>
        <dbReference type="ARBA" id="ARBA00022679"/>
    </source>
</evidence>
<keyword evidence="11" id="KW-0012">Acyltransferase</keyword>
<dbReference type="AlphaFoldDB" id="A0A931APX8"/>
<evidence type="ECO:0000256" key="8">
    <source>
        <dbReference type="ARBA" id="ARBA00023209"/>
    </source>
</evidence>
<comment type="similarity">
    <text evidence="10">Belongs to the PlsY family.</text>
</comment>
<dbReference type="GO" id="GO:0043772">
    <property type="term" value="F:acyl-phosphate glycerol-3-phosphate acyltransferase activity"/>
    <property type="evidence" value="ECO:0007669"/>
    <property type="project" value="UniProtKB-UniRule"/>
</dbReference>
<evidence type="ECO:0000256" key="2">
    <source>
        <dbReference type="ARBA" id="ARBA00022516"/>
    </source>
</evidence>
<comment type="subcellular location">
    <subcellularLocation>
        <location evidence="10">Cell membrane</location>
        <topology evidence="10">Multi-pass membrane protein</topology>
    </subcellularLocation>
</comment>
<evidence type="ECO:0000256" key="7">
    <source>
        <dbReference type="ARBA" id="ARBA00023136"/>
    </source>
</evidence>
<keyword evidence="7 10" id="KW-0472">Membrane</keyword>
<keyword evidence="5 10" id="KW-1133">Transmembrane helix</keyword>
<accession>A0A931APX8</accession>
<dbReference type="InterPro" id="IPR003811">
    <property type="entry name" value="G3P_acylTferase_PlsY"/>
</dbReference>
<dbReference type="EC" id="2.3.1.275" evidence="10"/>
<dbReference type="EMBL" id="JADPIE010000003">
    <property type="protein sequence ID" value="MBF8436762.1"/>
    <property type="molecule type" value="Genomic_DNA"/>
</dbReference>
<evidence type="ECO:0000313" key="12">
    <source>
        <dbReference type="Proteomes" id="UP000621436"/>
    </source>
</evidence>
<comment type="function">
    <text evidence="10">Catalyzes the transfer of an acyl group from acyl-phosphate (acyl-PO(4)) to glycerol-3-phosphate (G3P) to form lysophosphatidic acid (LPA). This enzyme utilizes acyl-phosphate as fatty acyl donor, but not acyl-CoA or acyl-ACP.</text>
</comment>
<feature type="transmembrane region" description="Helical" evidence="10">
    <location>
        <begin position="81"/>
        <end position="100"/>
    </location>
</feature>
<keyword evidence="12" id="KW-1185">Reference proteome</keyword>
<feature type="transmembrane region" description="Helical" evidence="10">
    <location>
        <begin position="112"/>
        <end position="133"/>
    </location>
</feature>
<comment type="caution">
    <text evidence="11">The sequence shown here is derived from an EMBL/GenBank/DDBJ whole genome shotgun (WGS) entry which is preliminary data.</text>
</comment>
<keyword evidence="6 10" id="KW-0443">Lipid metabolism</keyword>
<protein>
    <recommendedName>
        <fullName evidence="10">Glycerol-3-phosphate acyltransferase</fullName>
    </recommendedName>
    <alternativeName>
        <fullName evidence="10">Acyl-PO4 G3P acyltransferase</fullName>
    </alternativeName>
    <alternativeName>
        <fullName evidence="10">Acyl-phosphate--glycerol-3-phosphate acyltransferase</fullName>
    </alternativeName>
    <alternativeName>
        <fullName evidence="10">G3P acyltransferase</fullName>
        <shortName evidence="10">GPAT</shortName>
        <ecNumber evidence="10">2.3.1.275</ecNumber>
    </alternativeName>
    <alternativeName>
        <fullName evidence="10">Lysophosphatidic acid synthase</fullName>
        <shortName evidence="10">LPA synthase</shortName>
    </alternativeName>
</protein>
<keyword evidence="4 10" id="KW-0812">Transmembrane</keyword>
<evidence type="ECO:0000256" key="1">
    <source>
        <dbReference type="ARBA" id="ARBA00022475"/>
    </source>
</evidence>
<comment type="catalytic activity">
    <reaction evidence="10">
        <text>an acyl phosphate + sn-glycerol 3-phosphate = a 1-acyl-sn-glycero-3-phosphate + phosphate</text>
        <dbReference type="Rhea" id="RHEA:34075"/>
        <dbReference type="ChEBI" id="CHEBI:43474"/>
        <dbReference type="ChEBI" id="CHEBI:57597"/>
        <dbReference type="ChEBI" id="CHEBI:57970"/>
        <dbReference type="ChEBI" id="CHEBI:59918"/>
        <dbReference type="EC" id="2.3.1.275"/>
    </reaction>
</comment>
<keyword evidence="8 10" id="KW-0594">Phospholipid biosynthesis</keyword>
<feature type="transmembrane region" description="Helical" evidence="10">
    <location>
        <begin position="48"/>
        <end position="69"/>
    </location>
</feature>
<dbReference type="RefSeq" id="WP_270453673.1">
    <property type="nucleotide sequence ID" value="NZ_JADPIE010000003.1"/>
</dbReference>
<dbReference type="NCBIfam" id="TIGR00023">
    <property type="entry name" value="glycerol-3-phosphate 1-O-acyltransferase PlsY"/>
    <property type="match status" value="1"/>
</dbReference>
<evidence type="ECO:0000256" key="10">
    <source>
        <dbReference type="HAMAP-Rule" id="MF_01043"/>
    </source>
</evidence>
<feature type="transmembrane region" description="Helical" evidence="10">
    <location>
        <begin position="153"/>
        <end position="177"/>
    </location>
</feature>
<feature type="transmembrane region" description="Helical" evidence="10">
    <location>
        <begin position="6"/>
        <end position="27"/>
    </location>
</feature>
<dbReference type="HAMAP" id="MF_01043">
    <property type="entry name" value="PlsY"/>
    <property type="match status" value="1"/>
</dbReference>
<evidence type="ECO:0000256" key="6">
    <source>
        <dbReference type="ARBA" id="ARBA00023098"/>
    </source>
</evidence>
<keyword evidence="9 10" id="KW-1208">Phospholipid metabolism</keyword>
<reference evidence="11" key="1">
    <citation type="submission" date="2020-11" db="EMBL/GenBank/DDBJ databases">
        <title>Halonatronomonas betainensis gen. nov., sp. nov. a novel haloalkaliphilic representative of the family Halanaerobiacae capable of betaine degradation.</title>
        <authorList>
            <person name="Boltyanskaya Y."/>
            <person name="Kevbrin V."/>
            <person name="Detkova E."/>
            <person name="Grouzdev D.S."/>
            <person name="Koziaeva V."/>
            <person name="Zhilina T."/>
        </authorList>
    </citation>
    <scope>NUCLEOTIDE SEQUENCE</scope>
    <source>
        <strain evidence="11">Z-7014</strain>
    </source>
</reference>
<dbReference type="PANTHER" id="PTHR30309:SF0">
    <property type="entry name" value="GLYCEROL-3-PHOSPHATE ACYLTRANSFERASE-RELATED"/>
    <property type="match status" value="1"/>
</dbReference>
<dbReference type="Proteomes" id="UP000621436">
    <property type="component" value="Unassembled WGS sequence"/>
</dbReference>
<gene>
    <name evidence="10 11" type="primary">plsY</name>
    <name evidence="11" type="ORF">I0Q91_06725</name>
</gene>
<keyword evidence="3 10" id="KW-0808">Transferase</keyword>
<dbReference type="GO" id="GO:0005886">
    <property type="term" value="C:plasma membrane"/>
    <property type="evidence" value="ECO:0007669"/>
    <property type="project" value="UniProtKB-SubCell"/>
</dbReference>
<dbReference type="SMART" id="SM01207">
    <property type="entry name" value="G3P_acyltransf"/>
    <property type="match status" value="1"/>
</dbReference>
<evidence type="ECO:0000256" key="5">
    <source>
        <dbReference type="ARBA" id="ARBA00022989"/>
    </source>
</evidence>
<dbReference type="PANTHER" id="PTHR30309">
    <property type="entry name" value="INNER MEMBRANE PROTEIN YGIH"/>
    <property type="match status" value="1"/>
</dbReference>
<dbReference type="GO" id="GO:0008654">
    <property type="term" value="P:phospholipid biosynthetic process"/>
    <property type="evidence" value="ECO:0007669"/>
    <property type="project" value="UniProtKB-UniRule"/>
</dbReference>
<keyword evidence="1 10" id="KW-1003">Cell membrane</keyword>
<evidence type="ECO:0000256" key="9">
    <source>
        <dbReference type="ARBA" id="ARBA00023264"/>
    </source>
</evidence>
<keyword evidence="2 10" id="KW-0444">Lipid biosynthesis</keyword>
<sequence length="202" mass="22159">MAFFVLILVAYLIGSIPTGYLFTKAILNVDIRDYGSGNVGATNVARKLGFKMGAAVALIDIFKGFLPVMIGRNILYDSPEYLIFIIGFFAIIGHDWSVFLKFDGGKGVATTFGVILGLNFISFLILAIIWLSIAFTIKIVSLASIIGIGSLPISIWFLTGSGIETFMAFLLFLFVLYTHRENIKRLLKGEEKPISLGSSKEK</sequence>
<name>A0A931APX8_9FIRM</name>
<comment type="subunit">
    <text evidence="10">Probably interacts with PlsX.</text>
</comment>
<comment type="pathway">
    <text evidence="10">Lipid metabolism; phospholipid metabolism.</text>
</comment>
<evidence type="ECO:0000313" key="11">
    <source>
        <dbReference type="EMBL" id="MBF8436762.1"/>
    </source>
</evidence>